<dbReference type="OrthoDB" id="9761808at2"/>
<sequence length="343" mass="36537">MPFSASPYELDINDQIAALDDQLAYRLPAALAELDLASYDRIILTGMGSSDYTALPIERDFAARGLPVWRIDAGRLLDFPQLITSNTLLWATSQSGMSGEIVSLLSQLTGTKRPKTIIGVTNAENSALAQACDILVALKSGAEATVSSKSYINTLVAQARVALALRGESEAPLLATLHDFRQHMASLIKDRQRVQQLTDIAFDNAEPRLALVGIGADGATAMTGALILKEACKVMAEGYLGGEFRHGPLETSGPGMIALLIGDGTDSTLETLAQDLLANGTTVVTIGPKAYAQSELLSTSGQDELTRLIAGILYIQHFTVTFARARGLVPGEFLYGNKITVKL</sequence>
<dbReference type="GO" id="GO:0004360">
    <property type="term" value="F:glutamine-fructose-6-phosphate transaminase (isomerizing) activity"/>
    <property type="evidence" value="ECO:0007669"/>
    <property type="project" value="UniProtKB-EC"/>
</dbReference>
<dbReference type="GO" id="GO:0006002">
    <property type="term" value="P:fructose 6-phosphate metabolic process"/>
    <property type="evidence" value="ECO:0007669"/>
    <property type="project" value="TreeGrafter"/>
</dbReference>
<evidence type="ECO:0000256" key="2">
    <source>
        <dbReference type="ARBA" id="ARBA00012916"/>
    </source>
</evidence>
<dbReference type="PANTHER" id="PTHR10937">
    <property type="entry name" value="GLUCOSAMINE--FRUCTOSE-6-PHOSPHATE AMINOTRANSFERASE, ISOMERIZING"/>
    <property type="match status" value="1"/>
</dbReference>
<evidence type="ECO:0000256" key="4">
    <source>
        <dbReference type="ARBA" id="ARBA00022737"/>
    </source>
</evidence>
<evidence type="ECO:0000256" key="1">
    <source>
        <dbReference type="ARBA" id="ARBA00001031"/>
    </source>
</evidence>
<dbReference type="PROSITE" id="PS51464">
    <property type="entry name" value="SIS"/>
    <property type="match status" value="2"/>
</dbReference>
<dbReference type="AlphaFoldDB" id="A0A2Z4RTL2"/>
<dbReference type="GO" id="GO:0006487">
    <property type="term" value="P:protein N-linked glycosylation"/>
    <property type="evidence" value="ECO:0007669"/>
    <property type="project" value="TreeGrafter"/>
</dbReference>
<dbReference type="GO" id="GO:0097367">
    <property type="term" value="F:carbohydrate derivative binding"/>
    <property type="evidence" value="ECO:0007669"/>
    <property type="project" value="InterPro"/>
</dbReference>
<feature type="domain" description="SIS" evidence="6">
    <location>
        <begin position="198"/>
        <end position="328"/>
    </location>
</feature>
<dbReference type="Gene3D" id="3.40.50.10490">
    <property type="entry name" value="Glucose-6-phosphate isomerase like protein, domain 1"/>
    <property type="match status" value="2"/>
</dbReference>
<dbReference type="InterPro" id="IPR046348">
    <property type="entry name" value="SIS_dom_sf"/>
</dbReference>
<feature type="domain" description="SIS" evidence="6">
    <location>
        <begin position="31"/>
        <end position="171"/>
    </location>
</feature>
<dbReference type="InterPro" id="IPR001347">
    <property type="entry name" value="SIS_dom"/>
</dbReference>
<organism evidence="7 8">
    <name type="scientific">Pseudomonas putida</name>
    <name type="common">Arthrobacter siderocapsulatus</name>
    <dbReference type="NCBI Taxonomy" id="303"/>
    <lineage>
        <taxon>Bacteria</taxon>
        <taxon>Pseudomonadati</taxon>
        <taxon>Pseudomonadota</taxon>
        <taxon>Gammaproteobacteria</taxon>
        <taxon>Pseudomonadales</taxon>
        <taxon>Pseudomonadaceae</taxon>
        <taxon>Pseudomonas</taxon>
    </lineage>
</organism>
<dbReference type="Pfam" id="PF01380">
    <property type="entry name" value="SIS"/>
    <property type="match status" value="2"/>
</dbReference>
<name>A0A2Z4RTL2_PSEPU</name>
<comment type="catalytic activity">
    <reaction evidence="1">
        <text>D-fructose 6-phosphate + L-glutamine = D-glucosamine 6-phosphate + L-glutamate</text>
        <dbReference type="Rhea" id="RHEA:13237"/>
        <dbReference type="ChEBI" id="CHEBI:29985"/>
        <dbReference type="ChEBI" id="CHEBI:58359"/>
        <dbReference type="ChEBI" id="CHEBI:58725"/>
        <dbReference type="ChEBI" id="CHEBI:61527"/>
        <dbReference type="EC" id="2.6.1.16"/>
    </reaction>
</comment>
<evidence type="ECO:0000256" key="3">
    <source>
        <dbReference type="ARBA" id="ARBA00016090"/>
    </source>
</evidence>
<dbReference type="EMBL" id="CP029693">
    <property type="protein sequence ID" value="AWY44207.1"/>
    <property type="molecule type" value="Genomic_DNA"/>
</dbReference>
<dbReference type="Proteomes" id="UP000250299">
    <property type="component" value="Chromosome"/>
</dbReference>
<evidence type="ECO:0000313" key="7">
    <source>
        <dbReference type="EMBL" id="AWY44207.1"/>
    </source>
</evidence>
<evidence type="ECO:0000259" key="6">
    <source>
        <dbReference type="PROSITE" id="PS51464"/>
    </source>
</evidence>
<keyword evidence="4" id="KW-0677">Repeat</keyword>
<protein>
    <recommendedName>
        <fullName evidence="3">Glutamine--fructose-6-phosphate aminotransferase [isomerizing]</fullName>
        <ecNumber evidence="2">2.6.1.16</ecNumber>
    </recommendedName>
</protein>
<dbReference type="GO" id="GO:0006047">
    <property type="term" value="P:UDP-N-acetylglucosamine metabolic process"/>
    <property type="evidence" value="ECO:0007669"/>
    <property type="project" value="TreeGrafter"/>
</dbReference>
<dbReference type="RefSeq" id="WP_110967725.1">
    <property type="nucleotide sequence ID" value="NZ_CP029693.1"/>
</dbReference>
<dbReference type="CDD" id="cd05008">
    <property type="entry name" value="SIS_GlmS_GlmD_1"/>
    <property type="match status" value="1"/>
</dbReference>
<dbReference type="PANTHER" id="PTHR10937:SF0">
    <property type="entry name" value="GLUTAMINE--FRUCTOSE-6-PHOSPHATE TRANSAMINASE (ISOMERIZING)"/>
    <property type="match status" value="1"/>
</dbReference>
<accession>A0A2Z4RTL2</accession>
<dbReference type="EC" id="2.6.1.16" evidence="2"/>
<proteinExistence type="predicted"/>
<dbReference type="SUPFAM" id="SSF53697">
    <property type="entry name" value="SIS domain"/>
    <property type="match status" value="1"/>
</dbReference>
<gene>
    <name evidence="7" type="ORF">DKY63_31575</name>
</gene>
<keyword evidence="5" id="KW-0315">Glutamine amidotransferase</keyword>
<evidence type="ECO:0000313" key="8">
    <source>
        <dbReference type="Proteomes" id="UP000250299"/>
    </source>
</evidence>
<evidence type="ECO:0000256" key="5">
    <source>
        <dbReference type="ARBA" id="ARBA00022962"/>
    </source>
</evidence>
<reference evidence="7 8" key="1">
    <citation type="submission" date="2018-05" db="EMBL/GenBank/DDBJ databases">
        <title>Whole genome sequence of Pseudomonas putida JBC17.</title>
        <authorList>
            <person name="Lee Y.H."/>
            <person name="David K."/>
        </authorList>
    </citation>
    <scope>NUCLEOTIDE SEQUENCE [LARGE SCALE GENOMIC DNA]</scope>
    <source>
        <strain evidence="7 8">JBC17</strain>
    </source>
</reference>
<dbReference type="InterPro" id="IPR035466">
    <property type="entry name" value="GlmS/AgaS_SIS"/>
</dbReference>